<keyword evidence="12" id="KW-1185">Reference proteome</keyword>
<dbReference type="AlphaFoldDB" id="B4QHZ4"/>
<accession>B4QHZ4</accession>
<dbReference type="SMART" id="SM00020">
    <property type="entry name" value="Tryp_SPc"/>
    <property type="match status" value="1"/>
</dbReference>
<sequence length="269" mass="30568">MSFLKAYATLSLILSLGKLGSMQLLDRGCIPPAYGARVTGGQNARRAPWMAYITLNGKYKCGGSLIASSFVLTAAHCAKQNYTSLIVKLGEYDSSTTLDGPTVSFRVKQVLKHPYYETRTYSNDIALLKLHRKTNYNAQIRPICILLSPKLRPVIDSIRKFTVTGWGTKSAYHKKASNILKQMHVHRFDKNPDCRNRREKFCGSNTSQFICYGDSGCPLWAYIRYYGIPIYAQFGLASQVSSRLCNGFGFYTDVYNHTEWIYHTVRRHW</sequence>
<evidence type="ECO:0000256" key="5">
    <source>
        <dbReference type="ARBA" id="ARBA00022801"/>
    </source>
</evidence>
<dbReference type="SUPFAM" id="SSF50494">
    <property type="entry name" value="Trypsin-like serine proteases"/>
    <property type="match status" value="1"/>
</dbReference>
<name>B4QHZ4_DROSI</name>
<dbReference type="GO" id="GO:0006508">
    <property type="term" value="P:proteolysis"/>
    <property type="evidence" value="ECO:0007669"/>
    <property type="project" value="UniProtKB-KW"/>
</dbReference>
<gene>
    <name evidence="11" type="primary">Dsim\GD11197</name>
    <name evidence="11" type="ORF">Dsim_GD11197</name>
</gene>
<feature type="domain" description="Peptidase S1" evidence="10">
    <location>
        <begin position="38"/>
        <end position="266"/>
    </location>
</feature>
<keyword evidence="2" id="KW-0964">Secreted</keyword>
<dbReference type="PROSITE" id="PS50240">
    <property type="entry name" value="TRYPSIN_DOM"/>
    <property type="match status" value="1"/>
</dbReference>
<evidence type="ECO:0000259" key="10">
    <source>
        <dbReference type="PROSITE" id="PS50240"/>
    </source>
</evidence>
<dbReference type="Gene3D" id="2.40.10.10">
    <property type="entry name" value="Trypsin-like serine proteases"/>
    <property type="match status" value="1"/>
</dbReference>
<evidence type="ECO:0000256" key="2">
    <source>
        <dbReference type="ARBA" id="ARBA00022525"/>
    </source>
</evidence>
<dbReference type="HOGENOM" id="CLU_006842_0_3_1"/>
<evidence type="ECO:0000256" key="8">
    <source>
        <dbReference type="ARBA" id="ARBA00023157"/>
    </source>
</evidence>
<evidence type="ECO:0000313" key="11">
    <source>
        <dbReference type="EMBL" id="EDX07365.1"/>
    </source>
</evidence>
<evidence type="ECO:0000256" key="4">
    <source>
        <dbReference type="ARBA" id="ARBA00022729"/>
    </source>
</evidence>
<dbReference type="InterPro" id="IPR018114">
    <property type="entry name" value="TRYPSIN_HIS"/>
</dbReference>
<evidence type="ECO:0000256" key="7">
    <source>
        <dbReference type="ARBA" id="ARBA00023145"/>
    </source>
</evidence>
<feature type="chain" id="PRO_5002823939" evidence="9">
    <location>
        <begin position="23"/>
        <end position="269"/>
    </location>
</feature>
<dbReference type="PhylomeDB" id="B4QHZ4"/>
<keyword evidence="7" id="KW-0865">Zymogen</keyword>
<dbReference type="PROSITE" id="PS00134">
    <property type="entry name" value="TRYPSIN_HIS"/>
    <property type="match status" value="1"/>
</dbReference>
<keyword evidence="5" id="KW-0378">Hydrolase</keyword>
<protein>
    <submittedName>
        <fullName evidence="11">GD11197</fullName>
    </submittedName>
</protein>
<dbReference type="InterPro" id="IPR051333">
    <property type="entry name" value="CLIP_Serine_Protease"/>
</dbReference>
<reference evidence="11 12" key="1">
    <citation type="journal article" date="2007" name="Nature">
        <title>Evolution of genes and genomes on the Drosophila phylogeny.</title>
        <authorList>
            <consortium name="Drosophila 12 Genomes Consortium"/>
            <person name="Clark A.G."/>
            <person name="Eisen M.B."/>
            <person name="Smith D.R."/>
            <person name="Bergman C.M."/>
            <person name="Oliver B."/>
            <person name="Markow T.A."/>
            <person name="Kaufman T.C."/>
            <person name="Kellis M."/>
            <person name="Gelbart W."/>
            <person name="Iyer V.N."/>
            <person name="Pollard D.A."/>
            <person name="Sackton T.B."/>
            <person name="Larracuente A.M."/>
            <person name="Singh N.D."/>
            <person name="Abad J.P."/>
            <person name="Abt D.N."/>
            <person name="Adryan B."/>
            <person name="Aguade M."/>
            <person name="Akashi H."/>
            <person name="Anderson W.W."/>
            <person name="Aquadro C.F."/>
            <person name="Ardell D.H."/>
            <person name="Arguello R."/>
            <person name="Artieri C.G."/>
            <person name="Barbash D.A."/>
            <person name="Barker D."/>
            <person name="Barsanti P."/>
            <person name="Batterham P."/>
            <person name="Batzoglou S."/>
            <person name="Begun D."/>
            <person name="Bhutkar A."/>
            <person name="Blanco E."/>
            <person name="Bosak S.A."/>
            <person name="Bradley R.K."/>
            <person name="Brand A.D."/>
            <person name="Brent M.R."/>
            <person name="Brooks A.N."/>
            <person name="Brown R.H."/>
            <person name="Butlin R.K."/>
            <person name="Caggese C."/>
            <person name="Calvi B.R."/>
            <person name="Bernardo de Carvalho A."/>
            <person name="Caspi A."/>
            <person name="Castrezana S."/>
            <person name="Celniker S.E."/>
            <person name="Chang J.L."/>
            <person name="Chapple C."/>
            <person name="Chatterji S."/>
            <person name="Chinwalla A."/>
            <person name="Civetta A."/>
            <person name="Clifton S.W."/>
            <person name="Comeron J.M."/>
            <person name="Costello J.C."/>
            <person name="Coyne J.A."/>
            <person name="Daub J."/>
            <person name="David R.G."/>
            <person name="Delcher A.L."/>
            <person name="Delehaunty K."/>
            <person name="Do C.B."/>
            <person name="Ebling H."/>
            <person name="Edwards K."/>
            <person name="Eickbush T."/>
            <person name="Evans J.D."/>
            <person name="Filipski A."/>
            <person name="Findeiss S."/>
            <person name="Freyhult E."/>
            <person name="Fulton L."/>
            <person name="Fulton R."/>
            <person name="Garcia A.C."/>
            <person name="Gardiner A."/>
            <person name="Garfield D.A."/>
            <person name="Garvin B.E."/>
            <person name="Gibson G."/>
            <person name="Gilbert D."/>
            <person name="Gnerre S."/>
            <person name="Godfrey J."/>
            <person name="Good R."/>
            <person name="Gotea V."/>
            <person name="Gravely B."/>
            <person name="Greenberg A.J."/>
            <person name="Griffiths-Jones S."/>
            <person name="Gross S."/>
            <person name="Guigo R."/>
            <person name="Gustafson E.A."/>
            <person name="Haerty W."/>
            <person name="Hahn M.W."/>
            <person name="Halligan D.L."/>
            <person name="Halpern A.L."/>
            <person name="Halter G.M."/>
            <person name="Han M.V."/>
            <person name="Heger A."/>
            <person name="Hillier L."/>
            <person name="Hinrichs A.S."/>
            <person name="Holmes I."/>
            <person name="Hoskins R.A."/>
            <person name="Hubisz M.J."/>
            <person name="Hultmark D."/>
            <person name="Huntley M.A."/>
            <person name="Jaffe D.B."/>
            <person name="Jagadeeshan S."/>
            <person name="Jeck W.R."/>
            <person name="Johnson J."/>
            <person name="Jones C.D."/>
            <person name="Jordan W.C."/>
            <person name="Karpen G.H."/>
            <person name="Kataoka E."/>
            <person name="Keightley P.D."/>
            <person name="Kheradpour P."/>
            <person name="Kirkness E.F."/>
            <person name="Koerich L.B."/>
            <person name="Kristiansen K."/>
            <person name="Kudrna D."/>
            <person name="Kulathinal R.J."/>
            <person name="Kumar S."/>
            <person name="Kwok R."/>
            <person name="Lander E."/>
            <person name="Langley C.H."/>
            <person name="Lapoint R."/>
            <person name="Lazzaro B.P."/>
            <person name="Lee S.J."/>
            <person name="Levesque L."/>
            <person name="Li R."/>
            <person name="Lin C.F."/>
            <person name="Lin M.F."/>
            <person name="Lindblad-Toh K."/>
            <person name="Llopart A."/>
            <person name="Long M."/>
            <person name="Low L."/>
            <person name="Lozovsky E."/>
            <person name="Lu J."/>
            <person name="Luo M."/>
            <person name="Machado C.A."/>
            <person name="Makalowski W."/>
            <person name="Marzo M."/>
            <person name="Matsuda M."/>
            <person name="Matzkin L."/>
            <person name="McAllister B."/>
            <person name="McBride C.S."/>
            <person name="McKernan B."/>
            <person name="McKernan K."/>
            <person name="Mendez-Lago M."/>
            <person name="Minx P."/>
            <person name="Mollenhauer M.U."/>
            <person name="Montooth K."/>
            <person name="Mount S.M."/>
            <person name="Mu X."/>
            <person name="Myers E."/>
            <person name="Negre B."/>
            <person name="Newfeld S."/>
            <person name="Nielsen R."/>
            <person name="Noor M.A."/>
            <person name="O'Grady P."/>
            <person name="Pachter L."/>
            <person name="Papaceit M."/>
            <person name="Parisi M.J."/>
            <person name="Parisi M."/>
            <person name="Parts L."/>
            <person name="Pedersen J.S."/>
            <person name="Pesole G."/>
            <person name="Phillippy A.M."/>
            <person name="Ponting C.P."/>
            <person name="Pop M."/>
            <person name="Porcelli D."/>
            <person name="Powell J.R."/>
            <person name="Prohaska S."/>
            <person name="Pruitt K."/>
            <person name="Puig M."/>
            <person name="Quesneville H."/>
            <person name="Ram K.R."/>
            <person name="Rand D."/>
            <person name="Rasmussen M.D."/>
            <person name="Reed L.K."/>
            <person name="Reenan R."/>
            <person name="Reily A."/>
            <person name="Remington K.A."/>
            <person name="Rieger T.T."/>
            <person name="Ritchie M.G."/>
            <person name="Robin C."/>
            <person name="Rogers Y.H."/>
            <person name="Rohde C."/>
            <person name="Rozas J."/>
            <person name="Rubenfield M.J."/>
            <person name="Ruiz A."/>
            <person name="Russo S."/>
            <person name="Salzberg S.L."/>
            <person name="Sanchez-Gracia A."/>
            <person name="Saranga D.J."/>
            <person name="Sato H."/>
            <person name="Schaeffer S.W."/>
            <person name="Schatz M.C."/>
            <person name="Schlenke T."/>
            <person name="Schwartz R."/>
            <person name="Segarra C."/>
            <person name="Singh R.S."/>
            <person name="Sirot L."/>
            <person name="Sirota M."/>
            <person name="Sisneros N.B."/>
            <person name="Smith C.D."/>
            <person name="Smith T.F."/>
            <person name="Spieth J."/>
            <person name="Stage D.E."/>
            <person name="Stark A."/>
            <person name="Stephan W."/>
            <person name="Strausberg R.L."/>
            <person name="Strempel S."/>
            <person name="Sturgill D."/>
            <person name="Sutton G."/>
            <person name="Sutton G.G."/>
            <person name="Tao W."/>
            <person name="Teichmann S."/>
            <person name="Tobari Y.N."/>
            <person name="Tomimura Y."/>
            <person name="Tsolas J.M."/>
            <person name="Valente V.L."/>
            <person name="Venter E."/>
            <person name="Venter J.C."/>
            <person name="Vicario S."/>
            <person name="Vieira F.G."/>
            <person name="Vilella A.J."/>
            <person name="Villasante A."/>
            <person name="Walenz B."/>
            <person name="Wang J."/>
            <person name="Wasserman M."/>
            <person name="Watts T."/>
            <person name="Wilson D."/>
            <person name="Wilson R.K."/>
            <person name="Wing R.A."/>
            <person name="Wolfner M.F."/>
            <person name="Wong A."/>
            <person name="Wong G.K."/>
            <person name="Wu C.I."/>
            <person name="Wu G."/>
            <person name="Yamamoto D."/>
            <person name="Yang H.P."/>
            <person name="Yang S.P."/>
            <person name="Yorke J.A."/>
            <person name="Yoshida K."/>
            <person name="Zdobnov E."/>
            <person name="Zhang P."/>
            <person name="Zhang Y."/>
            <person name="Zimin A.V."/>
            <person name="Baldwin J."/>
            <person name="Abdouelleil A."/>
            <person name="Abdulkadir J."/>
            <person name="Abebe A."/>
            <person name="Abera B."/>
            <person name="Abreu J."/>
            <person name="Acer S.C."/>
            <person name="Aftuck L."/>
            <person name="Alexander A."/>
            <person name="An P."/>
            <person name="Anderson E."/>
            <person name="Anderson S."/>
            <person name="Arachi H."/>
            <person name="Azer M."/>
            <person name="Bachantsang P."/>
            <person name="Barry A."/>
            <person name="Bayul T."/>
            <person name="Berlin A."/>
            <person name="Bessette D."/>
            <person name="Bloom T."/>
            <person name="Blye J."/>
            <person name="Boguslavskiy L."/>
            <person name="Bonnet C."/>
            <person name="Boukhgalter B."/>
            <person name="Bourzgui I."/>
            <person name="Brown A."/>
            <person name="Cahill P."/>
            <person name="Channer S."/>
            <person name="Cheshatsang Y."/>
            <person name="Chuda L."/>
            <person name="Citroen M."/>
            <person name="Collymore A."/>
            <person name="Cooke P."/>
            <person name="Costello M."/>
            <person name="D'Aco K."/>
            <person name="Daza R."/>
            <person name="De Haan G."/>
            <person name="DeGray S."/>
            <person name="DeMaso C."/>
            <person name="Dhargay N."/>
            <person name="Dooley K."/>
            <person name="Dooley E."/>
            <person name="Doricent M."/>
            <person name="Dorje P."/>
            <person name="Dorjee K."/>
            <person name="Dupes A."/>
            <person name="Elong R."/>
            <person name="Falk J."/>
            <person name="Farina A."/>
            <person name="Faro S."/>
            <person name="Ferguson D."/>
            <person name="Fisher S."/>
            <person name="Foley C.D."/>
            <person name="Franke A."/>
            <person name="Friedrich D."/>
            <person name="Gadbois L."/>
            <person name="Gearin G."/>
            <person name="Gearin C.R."/>
            <person name="Giannoukos G."/>
            <person name="Goode T."/>
            <person name="Graham J."/>
            <person name="Grandbois E."/>
            <person name="Grewal S."/>
            <person name="Gyaltsen K."/>
            <person name="Hafez N."/>
            <person name="Hagos B."/>
            <person name="Hall J."/>
            <person name="Henson C."/>
            <person name="Hollinger A."/>
            <person name="Honan T."/>
            <person name="Huard M.D."/>
            <person name="Hughes L."/>
            <person name="Hurhula B."/>
            <person name="Husby M.E."/>
            <person name="Kamat A."/>
            <person name="Kanga B."/>
            <person name="Kashin S."/>
            <person name="Khazanovich D."/>
            <person name="Kisner P."/>
            <person name="Lance K."/>
            <person name="Lara M."/>
            <person name="Lee W."/>
            <person name="Lennon N."/>
            <person name="Letendre F."/>
            <person name="LeVine R."/>
            <person name="Lipovsky A."/>
            <person name="Liu X."/>
            <person name="Liu J."/>
            <person name="Liu S."/>
            <person name="Lokyitsang T."/>
            <person name="Lokyitsang Y."/>
            <person name="Lubonja R."/>
            <person name="Lui A."/>
            <person name="MacDonald P."/>
            <person name="Magnisalis V."/>
            <person name="Maru K."/>
            <person name="Matthews C."/>
            <person name="McCusker W."/>
            <person name="McDonough S."/>
            <person name="Mehta T."/>
            <person name="Meldrim J."/>
            <person name="Meneus L."/>
            <person name="Mihai O."/>
            <person name="Mihalev A."/>
            <person name="Mihova T."/>
            <person name="Mittelman R."/>
            <person name="Mlenga V."/>
            <person name="Montmayeur A."/>
            <person name="Mulrain L."/>
            <person name="Navidi A."/>
            <person name="Naylor J."/>
            <person name="Negash T."/>
            <person name="Nguyen T."/>
            <person name="Nguyen N."/>
            <person name="Nicol R."/>
            <person name="Norbu C."/>
            <person name="Norbu N."/>
            <person name="Novod N."/>
            <person name="O'Neill B."/>
            <person name="Osman S."/>
            <person name="Markiewicz E."/>
            <person name="Oyono O.L."/>
            <person name="Patti C."/>
            <person name="Phunkhang P."/>
            <person name="Pierre F."/>
            <person name="Priest M."/>
            <person name="Raghuraman S."/>
            <person name="Rege F."/>
            <person name="Reyes R."/>
            <person name="Rise C."/>
            <person name="Rogov P."/>
            <person name="Ross K."/>
            <person name="Ryan E."/>
            <person name="Settipalli S."/>
            <person name="Shea T."/>
            <person name="Sherpa N."/>
            <person name="Shi L."/>
            <person name="Shih D."/>
            <person name="Sparrow T."/>
            <person name="Spaulding J."/>
            <person name="Stalker J."/>
            <person name="Stange-Thomann N."/>
            <person name="Stavropoulos S."/>
            <person name="Stone C."/>
            <person name="Strader C."/>
            <person name="Tesfaye S."/>
            <person name="Thomson T."/>
            <person name="Thoulutsang Y."/>
            <person name="Thoulutsang D."/>
            <person name="Topham K."/>
            <person name="Topping I."/>
            <person name="Tsamla T."/>
            <person name="Vassiliev H."/>
            <person name="Vo A."/>
            <person name="Wangchuk T."/>
            <person name="Wangdi T."/>
            <person name="Weiand M."/>
            <person name="Wilkinson J."/>
            <person name="Wilson A."/>
            <person name="Yadav S."/>
            <person name="Young G."/>
            <person name="Yu Q."/>
            <person name="Zembek L."/>
            <person name="Zhong D."/>
            <person name="Zimmer A."/>
            <person name="Zwirko Z."/>
            <person name="Jaffe D.B."/>
            <person name="Alvarez P."/>
            <person name="Brockman W."/>
            <person name="Butler J."/>
            <person name="Chin C."/>
            <person name="Gnerre S."/>
            <person name="Grabherr M."/>
            <person name="Kleber M."/>
            <person name="Mauceli E."/>
            <person name="MacCallum I."/>
        </authorList>
    </citation>
    <scope>NUCLEOTIDE SEQUENCE [LARGE SCALE GENOMIC DNA]</scope>
    <source>
        <strain evidence="12">white501</strain>
    </source>
</reference>
<keyword evidence="3" id="KW-0645">Protease</keyword>
<evidence type="ECO:0000256" key="1">
    <source>
        <dbReference type="ARBA" id="ARBA00004613"/>
    </source>
</evidence>
<dbReference type="GO" id="GO:0004252">
    <property type="term" value="F:serine-type endopeptidase activity"/>
    <property type="evidence" value="ECO:0007669"/>
    <property type="project" value="InterPro"/>
</dbReference>
<dbReference type="STRING" id="7240.B4QHZ4"/>
<comment type="subcellular location">
    <subcellularLocation>
        <location evidence="1">Secreted</location>
    </subcellularLocation>
</comment>
<dbReference type="InterPro" id="IPR043504">
    <property type="entry name" value="Peptidase_S1_PA_chymotrypsin"/>
</dbReference>
<evidence type="ECO:0000256" key="3">
    <source>
        <dbReference type="ARBA" id="ARBA00022670"/>
    </source>
</evidence>
<dbReference type="FunFam" id="2.40.10.10:FF:000146">
    <property type="entry name" value="Serine protease 53"/>
    <property type="match status" value="1"/>
</dbReference>
<dbReference type="InterPro" id="IPR001314">
    <property type="entry name" value="Peptidase_S1A"/>
</dbReference>
<dbReference type="PRINTS" id="PR00722">
    <property type="entry name" value="CHYMOTRYPSIN"/>
</dbReference>
<dbReference type="PANTHER" id="PTHR24260">
    <property type="match status" value="1"/>
</dbReference>
<feature type="signal peptide" evidence="9">
    <location>
        <begin position="1"/>
        <end position="22"/>
    </location>
</feature>
<dbReference type="OrthoDB" id="7726766at2759"/>
<dbReference type="InterPro" id="IPR009003">
    <property type="entry name" value="Peptidase_S1_PA"/>
</dbReference>
<evidence type="ECO:0000256" key="9">
    <source>
        <dbReference type="SAM" id="SignalP"/>
    </source>
</evidence>
<dbReference type="PANTHER" id="PTHR24260:SF147">
    <property type="entry name" value="EG:BACR7A4.3 PROTEIN-RELATED"/>
    <property type="match status" value="1"/>
</dbReference>
<keyword evidence="6" id="KW-0720">Serine protease</keyword>
<keyword evidence="4 9" id="KW-0732">Signal</keyword>
<dbReference type="OMA" id="YMAFITR"/>
<dbReference type="Pfam" id="PF00089">
    <property type="entry name" value="Trypsin"/>
    <property type="match status" value="1"/>
</dbReference>
<dbReference type="EMBL" id="CM000362">
    <property type="protein sequence ID" value="EDX07365.1"/>
    <property type="molecule type" value="Genomic_DNA"/>
</dbReference>
<proteinExistence type="predicted"/>
<dbReference type="CDD" id="cd00190">
    <property type="entry name" value="Tryp_SPc"/>
    <property type="match status" value="1"/>
</dbReference>
<organism evidence="11 12">
    <name type="scientific">Drosophila simulans</name>
    <name type="common">Fruit fly</name>
    <dbReference type="NCBI Taxonomy" id="7240"/>
    <lineage>
        <taxon>Eukaryota</taxon>
        <taxon>Metazoa</taxon>
        <taxon>Ecdysozoa</taxon>
        <taxon>Arthropoda</taxon>
        <taxon>Hexapoda</taxon>
        <taxon>Insecta</taxon>
        <taxon>Pterygota</taxon>
        <taxon>Neoptera</taxon>
        <taxon>Endopterygota</taxon>
        <taxon>Diptera</taxon>
        <taxon>Brachycera</taxon>
        <taxon>Muscomorpha</taxon>
        <taxon>Ephydroidea</taxon>
        <taxon>Drosophilidae</taxon>
        <taxon>Drosophila</taxon>
        <taxon>Sophophora</taxon>
    </lineage>
</organism>
<evidence type="ECO:0000256" key="6">
    <source>
        <dbReference type="ARBA" id="ARBA00022825"/>
    </source>
</evidence>
<dbReference type="Proteomes" id="UP000000304">
    <property type="component" value="Chromosome 2R"/>
</dbReference>
<dbReference type="InterPro" id="IPR001254">
    <property type="entry name" value="Trypsin_dom"/>
</dbReference>
<dbReference type="GO" id="GO:0005576">
    <property type="term" value="C:extracellular region"/>
    <property type="evidence" value="ECO:0007669"/>
    <property type="project" value="UniProtKB-SubCell"/>
</dbReference>
<keyword evidence="8" id="KW-1015">Disulfide bond</keyword>
<evidence type="ECO:0000313" key="12">
    <source>
        <dbReference type="Proteomes" id="UP000000304"/>
    </source>
</evidence>
<dbReference type="SMR" id="B4QHZ4"/>
<dbReference type="MEROPS" id="S01.B52"/>